<dbReference type="SUPFAM" id="SSF51182">
    <property type="entry name" value="RmlC-like cupins"/>
    <property type="match status" value="1"/>
</dbReference>
<dbReference type="CDD" id="cd20302">
    <property type="entry name" value="cupin_DAD"/>
    <property type="match status" value="1"/>
</dbReference>
<dbReference type="InterPro" id="IPR014710">
    <property type="entry name" value="RmlC-like_jellyroll"/>
</dbReference>
<dbReference type="Gene3D" id="2.60.120.10">
    <property type="entry name" value="Jelly Rolls"/>
    <property type="match status" value="1"/>
</dbReference>
<sequence>MPMMLPPDLGATEHTSLEDIPWAVLDRPWGVVRMQLIAVSLATNTFVNIIDYQAGTQLQKHHHTGPVHAYTMKGKWHYLEYDWFAEANSYVYEPPGTNHTLHVDEDMRALFITQGAFIYFDDNDVMTGYSDAQTMLEDVKAALAKQGLELPASVVKN</sequence>
<feature type="domain" description="ChrR-like cupin" evidence="1">
    <location>
        <begin position="15"/>
        <end position="117"/>
    </location>
</feature>
<evidence type="ECO:0000259" key="1">
    <source>
        <dbReference type="Pfam" id="PF12973"/>
    </source>
</evidence>
<organism evidence="2 3">
    <name type="scientific">Actinomadura madurae</name>
    <dbReference type="NCBI Taxonomy" id="1993"/>
    <lineage>
        <taxon>Bacteria</taxon>
        <taxon>Bacillati</taxon>
        <taxon>Actinomycetota</taxon>
        <taxon>Actinomycetes</taxon>
        <taxon>Streptosporangiales</taxon>
        <taxon>Thermomonosporaceae</taxon>
        <taxon>Actinomadura</taxon>
    </lineage>
</organism>
<evidence type="ECO:0000313" key="2">
    <source>
        <dbReference type="EMBL" id="SFP21256.1"/>
    </source>
</evidence>
<dbReference type="GeneID" id="99650947"/>
<keyword evidence="3" id="KW-1185">Reference proteome</keyword>
<dbReference type="eggNOG" id="COG1917">
    <property type="taxonomic scope" value="Bacteria"/>
</dbReference>
<dbReference type="EMBL" id="FOVH01000012">
    <property type="protein sequence ID" value="SFP21256.1"/>
    <property type="molecule type" value="Genomic_DNA"/>
</dbReference>
<dbReference type="Pfam" id="PF12973">
    <property type="entry name" value="Cupin_7"/>
    <property type="match status" value="1"/>
</dbReference>
<dbReference type="InParanoid" id="A0A1I5NIU7"/>
<dbReference type="InterPro" id="IPR011051">
    <property type="entry name" value="RmlC_Cupin_sf"/>
</dbReference>
<proteinExistence type="predicted"/>
<dbReference type="AlphaFoldDB" id="A0A1I5NIU7"/>
<gene>
    <name evidence="2" type="ORF">SAMN04489713_112162</name>
</gene>
<dbReference type="InterPro" id="IPR025979">
    <property type="entry name" value="ChrR-like_cupin_dom"/>
</dbReference>
<dbReference type="STRING" id="1993.SAMN04489713_112162"/>
<protein>
    <submittedName>
        <fullName evidence="2">Cupin domain protein</fullName>
    </submittedName>
</protein>
<reference evidence="2 3" key="1">
    <citation type="submission" date="2016-10" db="EMBL/GenBank/DDBJ databases">
        <authorList>
            <person name="de Groot N.N."/>
        </authorList>
    </citation>
    <scope>NUCLEOTIDE SEQUENCE [LARGE SCALE GENOMIC DNA]</scope>
    <source>
        <strain evidence="2 3">DSM 43067</strain>
    </source>
</reference>
<dbReference type="RefSeq" id="WP_075023064.1">
    <property type="nucleotide sequence ID" value="NZ_CP083237.1"/>
</dbReference>
<name>A0A1I5NIU7_9ACTN</name>
<accession>A0A1I5NIU7</accession>
<evidence type="ECO:0000313" key="3">
    <source>
        <dbReference type="Proteomes" id="UP000183413"/>
    </source>
</evidence>
<dbReference type="Proteomes" id="UP000183413">
    <property type="component" value="Unassembled WGS sequence"/>
</dbReference>